<reference evidence="2 3" key="1">
    <citation type="submission" date="2022-06" db="EMBL/GenBank/DDBJ databases">
        <title>Mesorhizobium sp. strain RP14 Genome sequencing and assembly.</title>
        <authorList>
            <person name="Kim I."/>
        </authorList>
    </citation>
    <scope>NUCLEOTIDE SEQUENCE [LARGE SCALE GENOMIC DNA]</scope>
    <source>
        <strain evidence="3">RP14(2022)</strain>
    </source>
</reference>
<dbReference type="RefSeq" id="WP_252818784.1">
    <property type="nucleotide sequence ID" value="NZ_JAMXQS010000005.1"/>
</dbReference>
<dbReference type="CDD" id="cd02440">
    <property type="entry name" value="AdoMet_MTases"/>
    <property type="match status" value="1"/>
</dbReference>
<dbReference type="PANTHER" id="PTHR43036:SF2">
    <property type="entry name" value="OS04G0481300 PROTEIN"/>
    <property type="match status" value="1"/>
</dbReference>
<dbReference type="GO" id="GO:0008168">
    <property type="term" value="F:methyltransferase activity"/>
    <property type="evidence" value="ECO:0007669"/>
    <property type="project" value="UniProtKB-KW"/>
</dbReference>
<dbReference type="InterPro" id="IPR013216">
    <property type="entry name" value="Methyltransf_11"/>
</dbReference>
<keyword evidence="3" id="KW-1185">Reference proteome</keyword>
<evidence type="ECO:0000313" key="3">
    <source>
        <dbReference type="Proteomes" id="UP001205906"/>
    </source>
</evidence>
<comment type="caution">
    <text evidence="2">The sequence shown here is derived from an EMBL/GenBank/DDBJ whole genome shotgun (WGS) entry which is preliminary data.</text>
</comment>
<dbReference type="Proteomes" id="UP001205906">
    <property type="component" value="Unassembled WGS sequence"/>
</dbReference>
<dbReference type="GO" id="GO:0032259">
    <property type="term" value="P:methylation"/>
    <property type="evidence" value="ECO:0007669"/>
    <property type="project" value="UniProtKB-KW"/>
</dbReference>
<proteinExistence type="predicted"/>
<dbReference type="InterPro" id="IPR029063">
    <property type="entry name" value="SAM-dependent_MTases_sf"/>
</dbReference>
<dbReference type="Gene3D" id="3.40.50.150">
    <property type="entry name" value="Vaccinia Virus protein VP39"/>
    <property type="match status" value="1"/>
</dbReference>
<feature type="domain" description="Methyltransferase type 11" evidence="1">
    <location>
        <begin position="57"/>
        <end position="122"/>
    </location>
</feature>
<dbReference type="SUPFAM" id="SSF53335">
    <property type="entry name" value="S-adenosyl-L-methionine-dependent methyltransferases"/>
    <property type="match status" value="1"/>
</dbReference>
<keyword evidence="2" id="KW-0489">Methyltransferase</keyword>
<evidence type="ECO:0000259" key="1">
    <source>
        <dbReference type="Pfam" id="PF08241"/>
    </source>
</evidence>
<organism evidence="2 3">
    <name type="scientific">Mesorhizobium liriopis</name>
    <dbReference type="NCBI Taxonomy" id="2953882"/>
    <lineage>
        <taxon>Bacteria</taxon>
        <taxon>Pseudomonadati</taxon>
        <taxon>Pseudomonadota</taxon>
        <taxon>Alphaproteobacteria</taxon>
        <taxon>Hyphomicrobiales</taxon>
        <taxon>Phyllobacteriaceae</taxon>
        <taxon>Mesorhizobium</taxon>
    </lineage>
</organism>
<evidence type="ECO:0000313" key="2">
    <source>
        <dbReference type="EMBL" id="MCO6050273.1"/>
    </source>
</evidence>
<gene>
    <name evidence="2" type="ORF">NGM99_10800</name>
</gene>
<name>A0ABT1C725_9HYPH</name>
<dbReference type="EMBL" id="JAMXQS010000005">
    <property type="protein sequence ID" value="MCO6050273.1"/>
    <property type="molecule type" value="Genomic_DNA"/>
</dbReference>
<keyword evidence="2" id="KW-0808">Transferase</keyword>
<sequence>MCWRGAVTHIDDDAIAALSRSYASILPGDAAILDLMSSWVSHLPNDRTFAEVVGHGMNAEELAANPRLSEWFVQDLNSDPVLPLLSAKFDAVLCCVGVQYLQQPVAVFCEARRVLRPGGLVAVSFSNRCFSTKAVAVWQALNAEGQAALVRLYLERAGFNAIDILFCAMGTMAIR</sequence>
<dbReference type="Pfam" id="PF08241">
    <property type="entry name" value="Methyltransf_11"/>
    <property type="match status" value="1"/>
</dbReference>
<protein>
    <submittedName>
        <fullName evidence="2">Class I SAM-dependent methyltransferase</fullName>
    </submittedName>
</protein>
<dbReference type="PANTHER" id="PTHR43036">
    <property type="entry name" value="OSJNBB0011N17.9 PROTEIN"/>
    <property type="match status" value="1"/>
</dbReference>
<accession>A0ABT1C725</accession>